<evidence type="ECO:0000313" key="4">
    <source>
        <dbReference type="EMBL" id="EFA76247.1"/>
    </source>
</evidence>
<evidence type="ECO:0000256" key="2">
    <source>
        <dbReference type="ARBA" id="ARBA00023128"/>
    </source>
</evidence>
<dbReference type="GeneID" id="31365480"/>
<evidence type="ECO:0000313" key="5">
    <source>
        <dbReference type="Proteomes" id="UP000001396"/>
    </source>
</evidence>
<dbReference type="PANTHER" id="PTHR46749">
    <property type="entry name" value="COMPLEX III ASSEMBLY FACTOR LYRM7"/>
    <property type="match status" value="1"/>
</dbReference>
<protein>
    <submittedName>
        <fullName evidence="4">LYR motif-containing protein 7</fullName>
    </submittedName>
</protein>
<proteinExistence type="predicted"/>
<comment type="caution">
    <text evidence="4">The sequence shown here is derived from an EMBL/GenBank/DDBJ whole genome shotgun (WGS) entry which is preliminary data.</text>
</comment>
<dbReference type="Proteomes" id="UP000001396">
    <property type="component" value="Unassembled WGS sequence"/>
</dbReference>
<dbReference type="CDD" id="cd20267">
    <property type="entry name" value="Complex1_LYR_LYRM7"/>
    <property type="match status" value="1"/>
</dbReference>
<keyword evidence="2" id="KW-0496">Mitochondrion</keyword>
<evidence type="ECO:0000256" key="3">
    <source>
        <dbReference type="ARBA" id="ARBA00023186"/>
    </source>
</evidence>
<organism evidence="4 5">
    <name type="scientific">Heterostelium pallidum (strain ATCC 26659 / Pp 5 / PN500)</name>
    <name type="common">Cellular slime mold</name>
    <name type="synonym">Polysphondylium pallidum</name>
    <dbReference type="NCBI Taxonomy" id="670386"/>
    <lineage>
        <taxon>Eukaryota</taxon>
        <taxon>Amoebozoa</taxon>
        <taxon>Evosea</taxon>
        <taxon>Eumycetozoa</taxon>
        <taxon>Dictyostelia</taxon>
        <taxon>Acytosteliales</taxon>
        <taxon>Acytosteliaceae</taxon>
        <taxon>Heterostelium</taxon>
    </lineage>
</organism>
<evidence type="ECO:0000256" key="1">
    <source>
        <dbReference type="ARBA" id="ARBA00004305"/>
    </source>
</evidence>
<dbReference type="EMBL" id="ADBJ01000047">
    <property type="protein sequence ID" value="EFA76247.1"/>
    <property type="molecule type" value="Genomic_DNA"/>
</dbReference>
<accession>D3BPW4</accession>
<gene>
    <name evidence="4" type="primary">lyrm7</name>
    <name evidence="4" type="ORF">PPL_10008</name>
</gene>
<dbReference type="PANTHER" id="PTHR46749:SF1">
    <property type="entry name" value="COMPLEX III ASSEMBLY FACTOR LYRM7"/>
    <property type="match status" value="1"/>
</dbReference>
<dbReference type="GO" id="GO:0044183">
    <property type="term" value="F:protein folding chaperone"/>
    <property type="evidence" value="ECO:0007669"/>
    <property type="project" value="TreeGrafter"/>
</dbReference>
<sequence>MNQLRSRVIGSYMRLLRTEKLVFNNDKATLAKVTQQARTQYRENKSVEDPVKIDEMVQHADAVSDFLLTSTIQAVKKTDTKFGTERLYEFVGDQPKKRVRQAKGPITIPEGCCGGGACGSTPGSSGCS</sequence>
<dbReference type="InParanoid" id="D3BPW4"/>
<dbReference type="InterPro" id="IPR045298">
    <property type="entry name" value="Complex1_LYR_LYRM7"/>
</dbReference>
<dbReference type="AlphaFoldDB" id="D3BPW4"/>
<keyword evidence="5" id="KW-1185">Reference proteome</keyword>
<dbReference type="RefSeq" id="XP_020428380.1">
    <property type="nucleotide sequence ID" value="XM_020580795.1"/>
</dbReference>
<comment type="subcellular location">
    <subcellularLocation>
        <location evidence="1">Mitochondrion matrix</location>
    </subcellularLocation>
</comment>
<dbReference type="GO" id="GO:0005759">
    <property type="term" value="C:mitochondrial matrix"/>
    <property type="evidence" value="ECO:0007669"/>
    <property type="project" value="UniProtKB-SubCell"/>
</dbReference>
<keyword evidence="3" id="KW-0143">Chaperone</keyword>
<reference evidence="4 5" key="1">
    <citation type="journal article" date="2011" name="Genome Res.">
        <title>Phylogeny-wide analysis of social amoeba genomes highlights ancient origins for complex intercellular communication.</title>
        <authorList>
            <person name="Heidel A.J."/>
            <person name="Lawal H.M."/>
            <person name="Felder M."/>
            <person name="Schilde C."/>
            <person name="Helps N.R."/>
            <person name="Tunggal B."/>
            <person name="Rivero F."/>
            <person name="John U."/>
            <person name="Schleicher M."/>
            <person name="Eichinger L."/>
            <person name="Platzer M."/>
            <person name="Noegel A.A."/>
            <person name="Schaap P."/>
            <person name="Gloeckner G."/>
        </authorList>
    </citation>
    <scope>NUCLEOTIDE SEQUENCE [LARGE SCALE GENOMIC DNA]</scope>
    <source>
        <strain evidence="5">ATCC 26659 / Pp 5 / PN500</strain>
    </source>
</reference>
<dbReference type="GO" id="GO:0034551">
    <property type="term" value="P:mitochondrial respiratory chain complex III assembly"/>
    <property type="evidence" value="ECO:0007669"/>
    <property type="project" value="InterPro"/>
</dbReference>
<dbReference type="FunCoup" id="D3BPW4">
    <property type="interactions" value="2"/>
</dbReference>
<dbReference type="InterPro" id="IPR050435">
    <property type="entry name" value="MZM1/LYRM7"/>
</dbReference>
<dbReference type="OMA" id="QQYRENQ"/>
<name>D3BPW4_HETP5</name>